<dbReference type="Proteomes" id="UP001597261">
    <property type="component" value="Unassembled WGS sequence"/>
</dbReference>
<name>A0ABW4IW82_9ACTN</name>
<evidence type="ECO:0000313" key="2">
    <source>
        <dbReference type="Proteomes" id="UP001597261"/>
    </source>
</evidence>
<accession>A0ABW4IW82</accession>
<protein>
    <submittedName>
        <fullName evidence="1">DUF5958 family protein</fullName>
    </submittedName>
</protein>
<proteinExistence type="predicted"/>
<organism evidence="1 2">
    <name type="scientific">Streptomyces caeni</name>
    <dbReference type="NCBI Taxonomy" id="2307231"/>
    <lineage>
        <taxon>Bacteria</taxon>
        <taxon>Bacillati</taxon>
        <taxon>Actinomycetota</taxon>
        <taxon>Actinomycetes</taxon>
        <taxon>Kitasatosporales</taxon>
        <taxon>Streptomycetaceae</taxon>
        <taxon>Streptomyces</taxon>
    </lineage>
</organism>
<dbReference type="EMBL" id="JBHUDX010000064">
    <property type="protein sequence ID" value="MFD1660906.1"/>
    <property type="molecule type" value="Genomic_DNA"/>
</dbReference>
<dbReference type="RefSeq" id="WP_381086031.1">
    <property type="nucleotide sequence ID" value="NZ_JBHUDX010000064.1"/>
</dbReference>
<evidence type="ECO:0000313" key="1">
    <source>
        <dbReference type="EMBL" id="MFD1660906.1"/>
    </source>
</evidence>
<gene>
    <name evidence="1" type="ORF">ACFSL4_22555</name>
</gene>
<sequence length="33" mass="3680">MADTRRRARHCADGCSHEWHHLAARPDAGPAAR</sequence>
<reference evidence="2" key="1">
    <citation type="journal article" date="2019" name="Int. J. Syst. Evol. Microbiol.">
        <title>The Global Catalogue of Microorganisms (GCM) 10K type strain sequencing project: providing services to taxonomists for standard genome sequencing and annotation.</title>
        <authorList>
            <consortium name="The Broad Institute Genomics Platform"/>
            <consortium name="The Broad Institute Genome Sequencing Center for Infectious Disease"/>
            <person name="Wu L."/>
            <person name="Ma J."/>
        </authorList>
    </citation>
    <scope>NUCLEOTIDE SEQUENCE [LARGE SCALE GENOMIC DNA]</scope>
    <source>
        <strain evidence="2">CGMCC 1.12470</strain>
    </source>
</reference>
<comment type="caution">
    <text evidence="1">The sequence shown here is derived from an EMBL/GenBank/DDBJ whole genome shotgun (WGS) entry which is preliminary data.</text>
</comment>
<keyword evidence="2" id="KW-1185">Reference proteome</keyword>